<comment type="similarity">
    <text evidence="1">Belongs to the LysR transcriptional regulatory family.</text>
</comment>
<dbReference type="InterPro" id="IPR005119">
    <property type="entry name" value="LysR_subst-bd"/>
</dbReference>
<dbReference type="SUPFAM" id="SSF46785">
    <property type="entry name" value="Winged helix' DNA-binding domain"/>
    <property type="match status" value="1"/>
</dbReference>
<dbReference type="GO" id="GO:0043565">
    <property type="term" value="F:sequence-specific DNA binding"/>
    <property type="evidence" value="ECO:0007669"/>
    <property type="project" value="TreeGrafter"/>
</dbReference>
<dbReference type="Proteomes" id="UP001151088">
    <property type="component" value="Unassembled WGS sequence"/>
</dbReference>
<dbReference type="PANTHER" id="PTHR30537:SF74">
    <property type="entry name" value="HTH-TYPE TRANSCRIPTIONAL REGULATOR TRPI"/>
    <property type="match status" value="1"/>
</dbReference>
<evidence type="ECO:0000256" key="4">
    <source>
        <dbReference type="ARBA" id="ARBA00023163"/>
    </source>
</evidence>
<dbReference type="Gene3D" id="3.40.190.10">
    <property type="entry name" value="Periplasmic binding protein-like II"/>
    <property type="match status" value="2"/>
</dbReference>
<protein>
    <submittedName>
        <fullName evidence="6">LysR substrate-binding domain-containing protein</fullName>
    </submittedName>
</protein>
<dbReference type="EMBL" id="JANTHZ010000005">
    <property type="protein sequence ID" value="MCS0495935.1"/>
    <property type="molecule type" value="Genomic_DNA"/>
</dbReference>
<dbReference type="PANTHER" id="PTHR30537">
    <property type="entry name" value="HTH-TYPE TRANSCRIPTIONAL REGULATOR"/>
    <property type="match status" value="1"/>
</dbReference>
<keyword evidence="7" id="KW-1185">Reference proteome</keyword>
<dbReference type="GO" id="GO:0003700">
    <property type="term" value="F:DNA-binding transcription factor activity"/>
    <property type="evidence" value="ECO:0007669"/>
    <property type="project" value="InterPro"/>
</dbReference>
<evidence type="ECO:0000313" key="7">
    <source>
        <dbReference type="Proteomes" id="UP001151088"/>
    </source>
</evidence>
<dbReference type="Pfam" id="PF00126">
    <property type="entry name" value="HTH_1"/>
    <property type="match status" value="1"/>
</dbReference>
<keyword evidence="4" id="KW-0804">Transcription</keyword>
<dbReference type="GO" id="GO:0006351">
    <property type="term" value="P:DNA-templated transcription"/>
    <property type="evidence" value="ECO:0007669"/>
    <property type="project" value="TreeGrafter"/>
</dbReference>
<evidence type="ECO:0000313" key="6">
    <source>
        <dbReference type="EMBL" id="MCS0495935.1"/>
    </source>
</evidence>
<dbReference type="InterPro" id="IPR036388">
    <property type="entry name" value="WH-like_DNA-bd_sf"/>
</dbReference>
<dbReference type="CDD" id="cd08432">
    <property type="entry name" value="PBP2_GcdR_TrpI_HvrB_AmpR_like"/>
    <property type="match status" value="1"/>
</dbReference>
<dbReference type="InterPro" id="IPR000847">
    <property type="entry name" value="LysR_HTH_N"/>
</dbReference>
<evidence type="ECO:0000259" key="5">
    <source>
        <dbReference type="PROSITE" id="PS50931"/>
    </source>
</evidence>
<keyword evidence="3" id="KW-0238">DNA-binding</keyword>
<dbReference type="Gene3D" id="1.10.10.10">
    <property type="entry name" value="Winged helix-like DNA-binding domain superfamily/Winged helix DNA-binding domain"/>
    <property type="match status" value="1"/>
</dbReference>
<dbReference type="InterPro" id="IPR036390">
    <property type="entry name" value="WH_DNA-bd_sf"/>
</dbReference>
<evidence type="ECO:0000256" key="1">
    <source>
        <dbReference type="ARBA" id="ARBA00009437"/>
    </source>
</evidence>
<feature type="domain" description="HTH lysR-type" evidence="5">
    <location>
        <begin position="5"/>
        <end position="62"/>
    </location>
</feature>
<reference evidence="6" key="1">
    <citation type="submission" date="2022-08" db="EMBL/GenBank/DDBJ databases">
        <authorList>
            <person name="Li F."/>
        </authorList>
    </citation>
    <scope>NUCLEOTIDE SEQUENCE</scope>
    <source>
        <strain evidence="6">MQZ15Z-1</strain>
    </source>
</reference>
<dbReference type="SUPFAM" id="SSF53850">
    <property type="entry name" value="Periplasmic binding protein-like II"/>
    <property type="match status" value="1"/>
</dbReference>
<gene>
    <name evidence="6" type="ORF">NVS89_12575</name>
</gene>
<sequence>MRRLPPLGSLRAFEAAARLQSFKRAAAELGVTPTAVSHQIRRLEAELGVALFVRQTRKVALTTQGRALLPPLRGAFDDMAEAIDALRPRTGRQVATLSATTALSARLLVPRIAGFRARYPGWDLRLHASDELVDLAAGEADAAIRYGRGPYPGLTALPLLTEGFAPVCSAHLAVRRPEDLAGATLIHLRGMPPALEAILPSWAAWARKAGLKTLDTDAGLSFSDETSAIQAVIAGHGVALLGLPLVAAELASGALVQPFGPRIEGLAYHLVYPANAAERPAVAVLRSWVMDELSAIRTPTPASTPGNG</sequence>
<dbReference type="PRINTS" id="PR00039">
    <property type="entry name" value="HTHLYSR"/>
</dbReference>
<keyword evidence="2" id="KW-0805">Transcription regulation</keyword>
<comment type="caution">
    <text evidence="6">The sequence shown here is derived from an EMBL/GenBank/DDBJ whole genome shotgun (WGS) entry which is preliminary data.</text>
</comment>
<proteinExistence type="inferred from homology"/>
<dbReference type="FunFam" id="1.10.10.10:FF:000038">
    <property type="entry name" value="Glycine cleavage system transcriptional activator"/>
    <property type="match status" value="1"/>
</dbReference>
<evidence type="ECO:0000256" key="3">
    <source>
        <dbReference type="ARBA" id="ARBA00023125"/>
    </source>
</evidence>
<evidence type="ECO:0000256" key="2">
    <source>
        <dbReference type="ARBA" id="ARBA00023015"/>
    </source>
</evidence>
<dbReference type="RefSeq" id="WP_258733103.1">
    <property type="nucleotide sequence ID" value="NZ_JANTHZ010000005.1"/>
</dbReference>
<accession>A0A9X2T288</accession>
<dbReference type="Pfam" id="PF03466">
    <property type="entry name" value="LysR_substrate"/>
    <property type="match status" value="1"/>
</dbReference>
<dbReference type="AlphaFoldDB" id="A0A9X2T288"/>
<dbReference type="PROSITE" id="PS50931">
    <property type="entry name" value="HTH_LYSR"/>
    <property type="match status" value="1"/>
</dbReference>
<name>A0A9X2T288_9HYPH</name>
<organism evidence="6 7">
    <name type="scientific">Ancylobacter mangrovi</name>
    <dbReference type="NCBI Taxonomy" id="2972472"/>
    <lineage>
        <taxon>Bacteria</taxon>
        <taxon>Pseudomonadati</taxon>
        <taxon>Pseudomonadota</taxon>
        <taxon>Alphaproteobacteria</taxon>
        <taxon>Hyphomicrobiales</taxon>
        <taxon>Xanthobacteraceae</taxon>
        <taxon>Ancylobacter</taxon>
    </lineage>
</organism>
<dbReference type="InterPro" id="IPR058163">
    <property type="entry name" value="LysR-type_TF_proteobact-type"/>
</dbReference>